<dbReference type="AlphaFoldDB" id="A0AB34IIB4"/>
<feature type="region of interest" description="Disordered" evidence="3">
    <location>
        <begin position="141"/>
        <end position="199"/>
    </location>
</feature>
<reference evidence="4 5" key="1">
    <citation type="journal article" date="2024" name="Science">
        <title>Giant polyketide synthase enzymes in the biosynthesis of giant marine polyether toxins.</title>
        <authorList>
            <person name="Fallon T.R."/>
            <person name="Shende V.V."/>
            <person name="Wierzbicki I.H."/>
            <person name="Pendleton A.L."/>
            <person name="Watervoot N.F."/>
            <person name="Auber R.P."/>
            <person name="Gonzalez D.J."/>
            <person name="Wisecaver J.H."/>
            <person name="Moore B.S."/>
        </authorList>
    </citation>
    <scope>NUCLEOTIDE SEQUENCE [LARGE SCALE GENOMIC DNA]</scope>
    <source>
        <strain evidence="4 5">12B1</strain>
    </source>
</reference>
<evidence type="ECO:0000256" key="3">
    <source>
        <dbReference type="SAM" id="MobiDB-lite"/>
    </source>
</evidence>
<proteinExistence type="predicted"/>
<evidence type="ECO:0008006" key="6">
    <source>
        <dbReference type="Google" id="ProtNLM"/>
    </source>
</evidence>
<dbReference type="GO" id="GO:0005634">
    <property type="term" value="C:nucleus"/>
    <property type="evidence" value="ECO:0007669"/>
    <property type="project" value="UniProtKB-SubCell"/>
</dbReference>
<name>A0AB34IIB4_PRYPA</name>
<evidence type="ECO:0000256" key="1">
    <source>
        <dbReference type="ARBA" id="ARBA00004123"/>
    </source>
</evidence>
<dbReference type="PANTHER" id="PTHR13489">
    <property type="entry name" value="MINI-CHROMOSOME MAINTENANCE COMPLEX-BINDING PROTEIN"/>
    <property type="match status" value="1"/>
</dbReference>
<comment type="caution">
    <text evidence="4">The sequence shown here is derived from an EMBL/GenBank/DDBJ whole genome shotgun (WGS) entry which is preliminary data.</text>
</comment>
<comment type="subcellular location">
    <subcellularLocation>
        <location evidence="1">Nucleus</location>
    </subcellularLocation>
</comment>
<dbReference type="EMBL" id="JBGBPQ010000025">
    <property type="protein sequence ID" value="KAL1499311.1"/>
    <property type="molecule type" value="Genomic_DNA"/>
</dbReference>
<accession>A0AB34IIB4</accession>
<dbReference type="InterPro" id="IPR019140">
    <property type="entry name" value="MCM_complex-bd"/>
</dbReference>
<dbReference type="GO" id="GO:0006261">
    <property type="term" value="P:DNA-templated DNA replication"/>
    <property type="evidence" value="ECO:0007669"/>
    <property type="project" value="TreeGrafter"/>
</dbReference>
<protein>
    <recommendedName>
        <fullName evidence="6">Mini-chromosome maintenance complex-binding protein</fullName>
    </recommendedName>
</protein>
<evidence type="ECO:0000313" key="5">
    <source>
        <dbReference type="Proteomes" id="UP001515480"/>
    </source>
</evidence>
<evidence type="ECO:0000313" key="4">
    <source>
        <dbReference type="EMBL" id="KAL1499311.1"/>
    </source>
</evidence>
<gene>
    <name evidence="4" type="ORF">AB1Y20_011519</name>
</gene>
<keyword evidence="2" id="KW-0539">Nucleus</keyword>
<organism evidence="4 5">
    <name type="scientific">Prymnesium parvum</name>
    <name type="common">Toxic golden alga</name>
    <dbReference type="NCBI Taxonomy" id="97485"/>
    <lineage>
        <taxon>Eukaryota</taxon>
        <taxon>Haptista</taxon>
        <taxon>Haptophyta</taxon>
        <taxon>Prymnesiophyceae</taxon>
        <taxon>Prymnesiales</taxon>
        <taxon>Prymnesiaceae</taxon>
        <taxon>Prymnesium</taxon>
    </lineage>
</organism>
<evidence type="ECO:0000256" key="2">
    <source>
        <dbReference type="ARBA" id="ARBA00023242"/>
    </source>
</evidence>
<feature type="compositionally biased region" description="Acidic residues" evidence="3">
    <location>
        <begin position="159"/>
        <end position="170"/>
    </location>
</feature>
<dbReference type="GO" id="GO:0003682">
    <property type="term" value="F:chromatin binding"/>
    <property type="evidence" value="ECO:0007669"/>
    <property type="project" value="TreeGrafter"/>
</dbReference>
<sequence>MLYPLPILSLPEAPRADGADVTLKPWLETILADPAARDSIPSLNAVSWDQVPDGALVRFFGMIQDVHDPEYYEGIFEEAGEANLPSRHVPAKYRDSVVPTAGRRLASTGQHIWQRLPAVCVPLPSQSEWAATSTAGTTTVGAAPQASLAPRANKRSAQDDVEDVEMEEPAEQPVDAVHETAKKSRAATSRAVGAKHGTDGDAWKRCRQGGFLLKLYDELEEHALKVHEVVEVYGVLEREVEDLDSAPTGNQMQDGMREVIAQERALRPPGSAQPRLHCIMKTTFDDSLGRSLPAPNCAEETLALSAARQQLSGVRSAVVGSLSSALGGDQVAAELVLLAILSRVVNRCGELPVGKLNLNLTNCPAGSPSGSELSPVAGRLSEVLHLLLPLCPSVRVTVDNLNSARFIPKKDHDANVIWPAALQLPAGTTLLVDEAGMSSGHLVETGVKNASALRELAEFQKMAYDFTYYSVPFPMDVTLLCLSASRSILGTGTVVPLQLGEGMLPPAPPQHAEWLGAARAYIGLASRLQHRLTMDEAITQSLQDDFVSCRKRDAAVGADDFGRWLTLTRLYAASFLSEAVDTSHYQLARKLDSARDERLKASSEVQL</sequence>
<dbReference type="PANTHER" id="PTHR13489:SF0">
    <property type="entry name" value="MINI-CHROMOSOME MAINTENANCE COMPLEX-BINDING PROTEIN"/>
    <property type="match status" value="1"/>
</dbReference>
<dbReference type="Proteomes" id="UP001515480">
    <property type="component" value="Unassembled WGS sequence"/>
</dbReference>
<dbReference type="Pfam" id="PF09739">
    <property type="entry name" value="MCM_bind"/>
    <property type="match status" value="1"/>
</dbReference>
<keyword evidence="5" id="KW-1185">Reference proteome</keyword>